<evidence type="ECO:0000313" key="1">
    <source>
        <dbReference type="EMBL" id="KAF7805998.1"/>
    </source>
</evidence>
<dbReference type="EMBL" id="JAAIUW010000012">
    <property type="protein sequence ID" value="KAF7805998.1"/>
    <property type="molecule type" value="Genomic_DNA"/>
</dbReference>
<dbReference type="Proteomes" id="UP000634136">
    <property type="component" value="Unassembled WGS sequence"/>
</dbReference>
<reference evidence="1" key="1">
    <citation type="submission" date="2020-09" db="EMBL/GenBank/DDBJ databases">
        <title>Genome-Enabled Discovery of Anthraquinone Biosynthesis in Senna tora.</title>
        <authorList>
            <person name="Kang S.-H."/>
            <person name="Pandey R.P."/>
            <person name="Lee C.-M."/>
            <person name="Sim J.-S."/>
            <person name="Jeong J.-T."/>
            <person name="Choi B.-S."/>
            <person name="Jung M."/>
            <person name="Ginzburg D."/>
            <person name="Zhao K."/>
            <person name="Won S.Y."/>
            <person name="Oh T.-J."/>
            <person name="Yu Y."/>
            <person name="Kim N.-H."/>
            <person name="Lee O.R."/>
            <person name="Lee T.-H."/>
            <person name="Bashyal P."/>
            <person name="Kim T.-S."/>
            <person name="Lee W.-H."/>
            <person name="Kawkins C."/>
            <person name="Kim C.-K."/>
            <person name="Kim J.S."/>
            <person name="Ahn B.O."/>
            <person name="Rhee S.Y."/>
            <person name="Sohng J.K."/>
        </authorList>
    </citation>
    <scope>NUCLEOTIDE SEQUENCE</scope>
    <source>
        <tissue evidence="1">Leaf</tissue>
    </source>
</reference>
<organism evidence="1 2">
    <name type="scientific">Senna tora</name>
    <dbReference type="NCBI Taxonomy" id="362788"/>
    <lineage>
        <taxon>Eukaryota</taxon>
        <taxon>Viridiplantae</taxon>
        <taxon>Streptophyta</taxon>
        <taxon>Embryophyta</taxon>
        <taxon>Tracheophyta</taxon>
        <taxon>Spermatophyta</taxon>
        <taxon>Magnoliopsida</taxon>
        <taxon>eudicotyledons</taxon>
        <taxon>Gunneridae</taxon>
        <taxon>Pentapetalae</taxon>
        <taxon>rosids</taxon>
        <taxon>fabids</taxon>
        <taxon>Fabales</taxon>
        <taxon>Fabaceae</taxon>
        <taxon>Caesalpinioideae</taxon>
        <taxon>Cassia clade</taxon>
        <taxon>Senna</taxon>
    </lineage>
</organism>
<proteinExistence type="predicted"/>
<gene>
    <name evidence="1" type="ORF">G2W53_038159</name>
</gene>
<accession>A0A834W1V1</accession>
<comment type="caution">
    <text evidence="1">The sequence shown here is derived from an EMBL/GenBank/DDBJ whole genome shotgun (WGS) entry which is preliminary data.</text>
</comment>
<sequence length="75" mass="8757">MAPNVDDPKRQPYRFVEGESIRIHRRHYVSHAAYRVAPCQHSLGRRIERRGRCWAYKAIAPLIFEGKACAYVIAF</sequence>
<protein>
    <submittedName>
        <fullName evidence="1">Uncharacterized protein</fullName>
    </submittedName>
</protein>
<name>A0A834W1V1_9FABA</name>
<dbReference type="AlphaFoldDB" id="A0A834W1V1"/>
<keyword evidence="2" id="KW-1185">Reference proteome</keyword>
<evidence type="ECO:0000313" key="2">
    <source>
        <dbReference type="Proteomes" id="UP000634136"/>
    </source>
</evidence>